<keyword evidence="2" id="KW-1185">Reference proteome</keyword>
<dbReference type="Proteomes" id="UP000225706">
    <property type="component" value="Unassembled WGS sequence"/>
</dbReference>
<name>A0A2B4RQA3_STYPI</name>
<dbReference type="EMBL" id="LSMT01000382">
    <property type="protein sequence ID" value="PFX18979.1"/>
    <property type="molecule type" value="Genomic_DNA"/>
</dbReference>
<reference evidence="2" key="1">
    <citation type="journal article" date="2017" name="bioRxiv">
        <title>Comparative analysis of the genomes of Stylophora pistillata and Acropora digitifera provides evidence for extensive differences between species of corals.</title>
        <authorList>
            <person name="Voolstra C.R."/>
            <person name="Li Y."/>
            <person name="Liew Y.J."/>
            <person name="Baumgarten S."/>
            <person name="Zoccola D."/>
            <person name="Flot J.-F."/>
            <person name="Tambutte S."/>
            <person name="Allemand D."/>
            <person name="Aranda M."/>
        </authorList>
    </citation>
    <scope>NUCLEOTIDE SEQUENCE [LARGE SCALE GENOMIC DNA]</scope>
</reference>
<comment type="caution">
    <text evidence="1">The sequence shown here is derived from an EMBL/GenBank/DDBJ whole genome shotgun (WGS) entry which is preliminary data.</text>
</comment>
<protein>
    <submittedName>
        <fullName evidence="1">Uncharacterized protein</fullName>
    </submittedName>
</protein>
<dbReference type="AlphaFoldDB" id="A0A2B4RQA3"/>
<sequence length="182" mass="20028">MSIEDRSLDALKEGGTATVIDRSDYGWNTRKHKLYSMNDTGSAPDHYLHVDSDGFLKANGGVNSDNIFTVYTQTVGSKVVVMLEHDSTKKVVAISTNSDEVCAKTLPVGTTLSQFNNLSKAKASEPNILFHKKPRTPGSEHFHLQSYLDAQKRVGFDPNGIPMPPSKVNLQHPASLFKMYTS</sequence>
<proteinExistence type="predicted"/>
<evidence type="ECO:0000313" key="1">
    <source>
        <dbReference type="EMBL" id="PFX18979.1"/>
    </source>
</evidence>
<organism evidence="1 2">
    <name type="scientific">Stylophora pistillata</name>
    <name type="common">Smooth cauliflower coral</name>
    <dbReference type="NCBI Taxonomy" id="50429"/>
    <lineage>
        <taxon>Eukaryota</taxon>
        <taxon>Metazoa</taxon>
        <taxon>Cnidaria</taxon>
        <taxon>Anthozoa</taxon>
        <taxon>Hexacorallia</taxon>
        <taxon>Scleractinia</taxon>
        <taxon>Astrocoeniina</taxon>
        <taxon>Pocilloporidae</taxon>
        <taxon>Stylophora</taxon>
    </lineage>
</organism>
<gene>
    <name evidence="1" type="ORF">AWC38_SpisGene16622</name>
</gene>
<evidence type="ECO:0000313" key="2">
    <source>
        <dbReference type="Proteomes" id="UP000225706"/>
    </source>
</evidence>
<dbReference type="OrthoDB" id="10457516at2759"/>
<accession>A0A2B4RQA3</accession>